<evidence type="ECO:0008006" key="4">
    <source>
        <dbReference type="Google" id="ProtNLM"/>
    </source>
</evidence>
<accession>A0A4R5TY41</accession>
<dbReference type="Pfam" id="PF11720">
    <property type="entry name" value="Inhibitor_I78"/>
    <property type="match status" value="1"/>
</dbReference>
<dbReference type="InterPro" id="IPR021719">
    <property type="entry name" value="Prot_inh_I78"/>
</dbReference>
<gene>
    <name evidence="2" type="ORF">E2F46_05585</name>
</gene>
<feature type="signal peptide" evidence="1">
    <location>
        <begin position="1"/>
        <end position="19"/>
    </location>
</feature>
<dbReference type="OrthoDB" id="5975800at2"/>
<dbReference type="AlphaFoldDB" id="A0A4R5TY41"/>
<proteinExistence type="predicted"/>
<keyword evidence="3" id="KW-1185">Reference proteome</keyword>
<dbReference type="PANTHER" id="PTHR39600">
    <property type="entry name" value="PEPTIDASE INHIBITOR I78 FAMILY PROTEIN"/>
    <property type="match status" value="1"/>
</dbReference>
<name>A0A4R5TY41_9GAMM</name>
<feature type="chain" id="PRO_5020688664" description="Peptidase inhibitor I78 family protein" evidence="1">
    <location>
        <begin position="20"/>
        <end position="105"/>
    </location>
</feature>
<evidence type="ECO:0000313" key="3">
    <source>
        <dbReference type="Proteomes" id="UP000294796"/>
    </source>
</evidence>
<evidence type="ECO:0000313" key="2">
    <source>
        <dbReference type="EMBL" id="TDK26071.1"/>
    </source>
</evidence>
<comment type="caution">
    <text evidence="2">The sequence shown here is derived from an EMBL/GenBank/DDBJ whole genome shotgun (WGS) entry which is preliminary data.</text>
</comment>
<dbReference type="PROSITE" id="PS51257">
    <property type="entry name" value="PROKAR_LIPOPROTEIN"/>
    <property type="match status" value="1"/>
</dbReference>
<dbReference type="PANTHER" id="PTHR39600:SF1">
    <property type="entry name" value="PEPTIDASE INHIBITOR I78 FAMILY PROTEIN"/>
    <property type="match status" value="1"/>
</dbReference>
<organism evidence="2 3">
    <name type="scientific">Luteimonas aestuarii</name>
    <dbReference type="NCBI Taxonomy" id="453837"/>
    <lineage>
        <taxon>Bacteria</taxon>
        <taxon>Pseudomonadati</taxon>
        <taxon>Pseudomonadota</taxon>
        <taxon>Gammaproteobacteria</taxon>
        <taxon>Lysobacterales</taxon>
        <taxon>Lysobacteraceae</taxon>
        <taxon>Luteimonas</taxon>
    </lineage>
</organism>
<reference evidence="2 3" key="1">
    <citation type="submission" date="2019-03" db="EMBL/GenBank/DDBJ databases">
        <title>Luteimonas zhaokaii sp.nov., isolated from the rectal contents of Plateau pika in Yushu, Qinghai Province, China.</title>
        <authorList>
            <person name="Zhang G."/>
        </authorList>
    </citation>
    <scope>NUCLEOTIDE SEQUENCE [LARGE SCALE GENOMIC DNA]</scope>
    <source>
        <strain evidence="2 3">B9</strain>
    </source>
</reference>
<evidence type="ECO:0000256" key="1">
    <source>
        <dbReference type="SAM" id="SignalP"/>
    </source>
</evidence>
<dbReference type="EMBL" id="SMTF01000003">
    <property type="protein sequence ID" value="TDK26071.1"/>
    <property type="molecule type" value="Genomic_DNA"/>
</dbReference>
<keyword evidence="1" id="KW-0732">Signal</keyword>
<dbReference type="Proteomes" id="UP000294796">
    <property type="component" value="Unassembled WGS sequence"/>
</dbReference>
<sequence>MDKPVVARIASLALVATLAACTGLQPDAGRPGEAAAQSGACHADPVQWAIGQEATQEAMARVWRESHAGLVRPIAPGQPVTKEFRVDRVNIELDRDNRIVRVYCG</sequence>
<protein>
    <recommendedName>
        <fullName evidence="4">Peptidase inhibitor I78 family protein</fullName>
    </recommendedName>
</protein>
<dbReference type="Gene3D" id="3.30.10.10">
    <property type="entry name" value="Trypsin Inhibitor V, subunit A"/>
    <property type="match status" value="1"/>
</dbReference>
<dbReference type="RefSeq" id="WP_133321103.1">
    <property type="nucleotide sequence ID" value="NZ_SMTF01000003.1"/>
</dbReference>